<evidence type="ECO:0000313" key="6">
    <source>
        <dbReference type="EMBL" id="EME39565.1"/>
    </source>
</evidence>
<reference evidence="6 7" key="2">
    <citation type="journal article" date="2012" name="PLoS Pathog.">
        <title>Diverse lifestyles and strategies of plant pathogenesis encoded in the genomes of eighteen Dothideomycetes fungi.</title>
        <authorList>
            <person name="Ohm R.A."/>
            <person name="Feau N."/>
            <person name="Henrissat B."/>
            <person name="Schoch C.L."/>
            <person name="Horwitz B.A."/>
            <person name="Barry K.W."/>
            <person name="Condon B.J."/>
            <person name="Copeland A.C."/>
            <person name="Dhillon B."/>
            <person name="Glaser F."/>
            <person name="Hesse C.N."/>
            <person name="Kosti I."/>
            <person name="LaButti K."/>
            <person name="Lindquist E.A."/>
            <person name="Lucas S."/>
            <person name="Salamov A.A."/>
            <person name="Bradshaw R.E."/>
            <person name="Ciuffetti L."/>
            <person name="Hamelin R.C."/>
            <person name="Kema G.H.J."/>
            <person name="Lawrence C."/>
            <person name="Scott J.A."/>
            <person name="Spatafora J.W."/>
            <person name="Turgeon B.G."/>
            <person name="de Wit P.J.G.M."/>
            <person name="Zhong S."/>
            <person name="Goodwin S.B."/>
            <person name="Grigoriev I.V."/>
        </authorList>
    </citation>
    <scope>NUCLEOTIDE SEQUENCE [LARGE SCALE GENOMIC DNA]</scope>
    <source>
        <strain evidence="7">NZE10 / CBS 128990</strain>
    </source>
</reference>
<gene>
    <name evidence="6" type="ORF">DOTSEDRAFT_38735</name>
</gene>
<dbReference type="HOGENOM" id="CLU_953233_0_0_1"/>
<dbReference type="AlphaFoldDB" id="M2YL21"/>
<reference evidence="7" key="1">
    <citation type="journal article" date="2012" name="PLoS Genet.">
        <title>The genomes of the fungal plant pathogens Cladosporium fulvum and Dothistroma septosporum reveal adaptation to different hosts and lifestyles but also signatures of common ancestry.</title>
        <authorList>
            <person name="de Wit P.J.G.M."/>
            <person name="van der Burgt A."/>
            <person name="Oekmen B."/>
            <person name="Stergiopoulos I."/>
            <person name="Abd-Elsalam K.A."/>
            <person name="Aerts A.L."/>
            <person name="Bahkali A.H."/>
            <person name="Beenen H.G."/>
            <person name="Chettri P."/>
            <person name="Cox M.P."/>
            <person name="Datema E."/>
            <person name="de Vries R.P."/>
            <person name="Dhillon B."/>
            <person name="Ganley A.R."/>
            <person name="Griffiths S.A."/>
            <person name="Guo Y."/>
            <person name="Hamelin R.C."/>
            <person name="Henrissat B."/>
            <person name="Kabir M.S."/>
            <person name="Jashni M.K."/>
            <person name="Kema G."/>
            <person name="Klaubauf S."/>
            <person name="Lapidus A."/>
            <person name="Levasseur A."/>
            <person name="Lindquist E."/>
            <person name="Mehrabi R."/>
            <person name="Ohm R.A."/>
            <person name="Owen T.J."/>
            <person name="Salamov A."/>
            <person name="Schwelm A."/>
            <person name="Schijlen E."/>
            <person name="Sun H."/>
            <person name="van den Burg H.A."/>
            <person name="van Ham R.C.H.J."/>
            <person name="Zhang S."/>
            <person name="Goodwin S.B."/>
            <person name="Grigoriev I.V."/>
            <person name="Collemare J."/>
            <person name="Bradshaw R.E."/>
        </authorList>
    </citation>
    <scope>NUCLEOTIDE SEQUENCE [LARGE SCALE GENOMIC DNA]</scope>
    <source>
        <strain evidence="7">NZE10 / CBS 128990</strain>
    </source>
</reference>
<dbReference type="OrthoDB" id="6105938at2759"/>
<protein>
    <recommendedName>
        <fullName evidence="5">RING-type domain-containing protein</fullName>
    </recommendedName>
</protein>
<dbReference type="InterPro" id="IPR001841">
    <property type="entry name" value="Znf_RING"/>
</dbReference>
<dbReference type="InterPro" id="IPR013083">
    <property type="entry name" value="Znf_RING/FYVE/PHD"/>
</dbReference>
<dbReference type="SUPFAM" id="SSF57850">
    <property type="entry name" value="RING/U-box"/>
    <property type="match status" value="1"/>
</dbReference>
<keyword evidence="3" id="KW-0862">Zinc</keyword>
<evidence type="ECO:0000256" key="1">
    <source>
        <dbReference type="ARBA" id="ARBA00022723"/>
    </source>
</evidence>
<proteinExistence type="predicted"/>
<dbReference type="Proteomes" id="UP000016933">
    <property type="component" value="Unassembled WGS sequence"/>
</dbReference>
<evidence type="ECO:0000313" key="7">
    <source>
        <dbReference type="Proteomes" id="UP000016933"/>
    </source>
</evidence>
<dbReference type="PROSITE" id="PS00518">
    <property type="entry name" value="ZF_RING_1"/>
    <property type="match status" value="1"/>
</dbReference>
<dbReference type="Pfam" id="PF13639">
    <property type="entry name" value="zf-RING_2"/>
    <property type="match status" value="1"/>
</dbReference>
<dbReference type="PROSITE" id="PS50089">
    <property type="entry name" value="ZF_RING_2"/>
    <property type="match status" value="1"/>
</dbReference>
<name>M2YL21_DOTSN</name>
<dbReference type="EMBL" id="KB446545">
    <property type="protein sequence ID" value="EME39565.1"/>
    <property type="molecule type" value="Genomic_DNA"/>
</dbReference>
<evidence type="ECO:0000256" key="2">
    <source>
        <dbReference type="ARBA" id="ARBA00022771"/>
    </source>
</evidence>
<sequence length="292" mass="33166">MPVPTYEQFMNALTSFVKDEVTNCNICTGTTDTYFETSCGHLYCIDCAHKWFKISYTCPTCRRHVYDKATVPVKWQSDLAAFDFEQYIRFTVDRHKVALRISEFAAAPVPTGPIGLALIEADEFMSAILGAMIYLRGEASYECRHMVSEHHAWTREYTDIYIGTVHKINAFLMRIQSKSLYETVRLKRDLAEWIFPPDEVDSATKKDPPNTVRYFSSSDARDVDISKLPDMDSAAAELTADEVLDMLHLEAGKHVLADIDLILDFAITQAVTATPRVPKSTKAKRKWTKLTI</sequence>
<organism evidence="6 7">
    <name type="scientific">Dothistroma septosporum (strain NZE10 / CBS 128990)</name>
    <name type="common">Red band needle blight fungus</name>
    <name type="synonym">Mycosphaerella pini</name>
    <dbReference type="NCBI Taxonomy" id="675120"/>
    <lineage>
        <taxon>Eukaryota</taxon>
        <taxon>Fungi</taxon>
        <taxon>Dikarya</taxon>
        <taxon>Ascomycota</taxon>
        <taxon>Pezizomycotina</taxon>
        <taxon>Dothideomycetes</taxon>
        <taxon>Dothideomycetidae</taxon>
        <taxon>Mycosphaerellales</taxon>
        <taxon>Mycosphaerellaceae</taxon>
        <taxon>Dothistroma</taxon>
    </lineage>
</organism>
<dbReference type="SMART" id="SM00184">
    <property type="entry name" value="RING"/>
    <property type="match status" value="1"/>
</dbReference>
<keyword evidence="2 4" id="KW-0863">Zinc-finger</keyword>
<dbReference type="Gene3D" id="3.30.40.10">
    <property type="entry name" value="Zinc/RING finger domain, C3HC4 (zinc finger)"/>
    <property type="match status" value="1"/>
</dbReference>
<evidence type="ECO:0000256" key="4">
    <source>
        <dbReference type="PROSITE-ProRule" id="PRU00175"/>
    </source>
</evidence>
<keyword evidence="1" id="KW-0479">Metal-binding</keyword>
<evidence type="ECO:0000259" key="5">
    <source>
        <dbReference type="PROSITE" id="PS50089"/>
    </source>
</evidence>
<dbReference type="STRING" id="675120.M2YL21"/>
<dbReference type="GO" id="GO:0008270">
    <property type="term" value="F:zinc ion binding"/>
    <property type="evidence" value="ECO:0007669"/>
    <property type="project" value="UniProtKB-KW"/>
</dbReference>
<dbReference type="InterPro" id="IPR017907">
    <property type="entry name" value="Znf_RING_CS"/>
</dbReference>
<feature type="domain" description="RING-type" evidence="5">
    <location>
        <begin position="24"/>
        <end position="62"/>
    </location>
</feature>
<accession>M2YL21</accession>
<evidence type="ECO:0000256" key="3">
    <source>
        <dbReference type="ARBA" id="ARBA00022833"/>
    </source>
</evidence>
<keyword evidence="7" id="KW-1185">Reference proteome</keyword>